<dbReference type="AlphaFoldDB" id="A0A8H7QUQ5"/>
<comment type="caution">
    <text evidence="2">The sequence shown here is derived from an EMBL/GenBank/DDBJ whole genome shotgun (WGS) entry which is preliminary data.</text>
</comment>
<dbReference type="EMBL" id="JAEPRD010000101">
    <property type="protein sequence ID" value="KAG2199082.1"/>
    <property type="molecule type" value="Genomic_DNA"/>
</dbReference>
<reference evidence="2" key="1">
    <citation type="submission" date="2020-12" db="EMBL/GenBank/DDBJ databases">
        <title>Metabolic potential, ecology and presence of endohyphal bacteria is reflected in genomic diversity of Mucoromycotina.</title>
        <authorList>
            <person name="Muszewska A."/>
            <person name="Okrasinska A."/>
            <person name="Steczkiewicz K."/>
            <person name="Drgas O."/>
            <person name="Orlowska M."/>
            <person name="Perlinska-Lenart U."/>
            <person name="Aleksandrzak-Piekarczyk T."/>
            <person name="Szatraj K."/>
            <person name="Zielenkiewicz U."/>
            <person name="Pilsyk S."/>
            <person name="Malc E."/>
            <person name="Mieczkowski P."/>
            <person name="Kruszewska J.S."/>
            <person name="Biernat P."/>
            <person name="Pawlowska J."/>
        </authorList>
    </citation>
    <scope>NUCLEOTIDE SEQUENCE</scope>
    <source>
        <strain evidence="2">WA0000017839</strain>
    </source>
</reference>
<evidence type="ECO:0000313" key="2">
    <source>
        <dbReference type="EMBL" id="KAG2199082.1"/>
    </source>
</evidence>
<keyword evidence="3" id="KW-1185">Reference proteome</keyword>
<keyword evidence="1" id="KW-1133">Transmembrane helix</keyword>
<sequence>MTVYSLLEEVAPPKRHHTRRWQIGFLILGSLAIVAGVILVRRNQQQDDTLLDKTDDHNITVPVRSINFTIPNQDKLYYVDLDKYPVEDNMIKLFATSQATLQSLIIDKLSHKKQNGNWTDDWLAQPNSNTNYSCDSQLLPYPILRKIVAEYTPLTNSDALYDVETNIDFSKPFVVLPFSKQPNLIQGQKVCVRVVVPYQNIAGNDTYHLLYRPYDHNNQRLTSPWWDTMMTTLENIDTNATLPITLQPWSGHALLRNNARELNHVNNQIPEWSRLREDEIYEREKMHVYEATVTLPPNGTYQLQSLLEFVEGRYNFEFGPVSPYKPVNLPVYPSDSKQIIIGSQDKESIEQKQLKEHLALPLCKGADNAGRWLPWPRINSTDSDYASKEDLHLIAGLTRNGKYWAPYQCRYRHISYEQFNRCAANKYSRGIDLYGDSNIRRSVKKFVSHGQWCKNWEHHIDTPLLPEDQAPIVNQSLIKRQQVGYGRPEDYRYINPSQTRSCYCEDYSEEFWKPEWFNGNARRFDLQYTNSIQQSLALGLTEWDQKGTGNITYLRTHDVVPISSYKWDGLTYLNNPAWDTAVPTSTKPVDIAIFSLGNWDAAFARLEPFLNDVDHLIRQIREHYDLSKTRIIYRTAQYYCCRIDTSGRTRQVSGPRLDVFDKEVQLRFKRELKAEIWDTYTLGESKPWDEKITSITCPSNHVPADQVEIENQVLMNGLCNL</sequence>
<keyword evidence="1" id="KW-0812">Transmembrane</keyword>
<dbReference type="Proteomes" id="UP000603453">
    <property type="component" value="Unassembled WGS sequence"/>
</dbReference>
<gene>
    <name evidence="2" type="ORF">INT47_005086</name>
</gene>
<evidence type="ECO:0000256" key="1">
    <source>
        <dbReference type="SAM" id="Phobius"/>
    </source>
</evidence>
<name>A0A8H7QUQ5_9FUNG</name>
<feature type="transmembrane region" description="Helical" evidence="1">
    <location>
        <begin position="21"/>
        <end position="40"/>
    </location>
</feature>
<proteinExistence type="predicted"/>
<dbReference type="OrthoDB" id="2104804at2759"/>
<evidence type="ECO:0000313" key="3">
    <source>
        <dbReference type="Proteomes" id="UP000603453"/>
    </source>
</evidence>
<accession>A0A8H7QUQ5</accession>
<protein>
    <submittedName>
        <fullName evidence="2">Uncharacterized protein</fullName>
    </submittedName>
</protein>
<organism evidence="2 3">
    <name type="scientific">Mucor saturninus</name>
    <dbReference type="NCBI Taxonomy" id="64648"/>
    <lineage>
        <taxon>Eukaryota</taxon>
        <taxon>Fungi</taxon>
        <taxon>Fungi incertae sedis</taxon>
        <taxon>Mucoromycota</taxon>
        <taxon>Mucoromycotina</taxon>
        <taxon>Mucoromycetes</taxon>
        <taxon>Mucorales</taxon>
        <taxon>Mucorineae</taxon>
        <taxon>Mucoraceae</taxon>
        <taxon>Mucor</taxon>
    </lineage>
</organism>
<keyword evidence="1" id="KW-0472">Membrane</keyword>